<name>A0ABR4I2B1_9EURO</name>
<evidence type="ECO:0000259" key="6">
    <source>
        <dbReference type="Pfam" id="PF00251"/>
    </source>
</evidence>
<keyword evidence="9" id="KW-1185">Reference proteome</keyword>
<dbReference type="Gene3D" id="2.60.120.560">
    <property type="entry name" value="Exo-inulinase, domain 1"/>
    <property type="match status" value="1"/>
</dbReference>
<dbReference type="InterPro" id="IPR013320">
    <property type="entry name" value="ConA-like_dom_sf"/>
</dbReference>
<dbReference type="Gene3D" id="2.115.10.20">
    <property type="entry name" value="Glycosyl hydrolase domain, family 43"/>
    <property type="match status" value="1"/>
</dbReference>
<feature type="domain" description="Glycosyl hydrolase family 32 C-terminal" evidence="7">
    <location>
        <begin position="419"/>
        <end position="599"/>
    </location>
</feature>
<dbReference type="Pfam" id="PF00251">
    <property type="entry name" value="Glyco_hydro_32N"/>
    <property type="match status" value="2"/>
</dbReference>
<accession>A0ABR4I2B1</accession>
<evidence type="ECO:0000256" key="2">
    <source>
        <dbReference type="ARBA" id="ARBA00022729"/>
    </source>
</evidence>
<dbReference type="SUPFAM" id="SSF49899">
    <property type="entry name" value="Concanavalin A-like lectins/glucanases"/>
    <property type="match status" value="1"/>
</dbReference>
<feature type="domain" description="Glycosyl hydrolase family 32 N-terminal" evidence="6">
    <location>
        <begin position="246"/>
        <end position="377"/>
    </location>
</feature>
<dbReference type="CDD" id="cd18621">
    <property type="entry name" value="GH32_XdINV-like"/>
    <property type="match status" value="1"/>
</dbReference>
<evidence type="ECO:0000313" key="8">
    <source>
        <dbReference type="EMBL" id="KAL2821459.1"/>
    </source>
</evidence>
<evidence type="ECO:0000256" key="5">
    <source>
        <dbReference type="RuleBase" id="RU362110"/>
    </source>
</evidence>
<keyword evidence="4 5" id="KW-0326">Glycosidase</keyword>
<dbReference type="Proteomes" id="UP001610335">
    <property type="component" value="Unassembled WGS sequence"/>
</dbReference>
<organism evidence="8 9">
    <name type="scientific">Aspergillus cavernicola</name>
    <dbReference type="NCBI Taxonomy" id="176166"/>
    <lineage>
        <taxon>Eukaryota</taxon>
        <taxon>Fungi</taxon>
        <taxon>Dikarya</taxon>
        <taxon>Ascomycota</taxon>
        <taxon>Pezizomycotina</taxon>
        <taxon>Eurotiomycetes</taxon>
        <taxon>Eurotiomycetidae</taxon>
        <taxon>Eurotiales</taxon>
        <taxon>Aspergillaceae</taxon>
        <taxon>Aspergillus</taxon>
        <taxon>Aspergillus subgen. Nidulantes</taxon>
    </lineage>
</organism>
<dbReference type="InterPro" id="IPR013148">
    <property type="entry name" value="Glyco_hydro_32_N"/>
</dbReference>
<dbReference type="SMART" id="SM00640">
    <property type="entry name" value="Glyco_32"/>
    <property type="match status" value="1"/>
</dbReference>
<keyword evidence="3 5" id="KW-0378">Hydrolase</keyword>
<dbReference type="SUPFAM" id="SSF75005">
    <property type="entry name" value="Arabinanase/levansucrase/invertase"/>
    <property type="match status" value="1"/>
</dbReference>
<keyword evidence="2" id="KW-0732">Signal</keyword>
<gene>
    <name evidence="8" type="ORF">BDW59DRAFT_109938</name>
</gene>
<feature type="domain" description="Glycosyl hydrolase family 32 N-terminal" evidence="6">
    <location>
        <begin position="23"/>
        <end position="178"/>
    </location>
</feature>
<comment type="caution">
    <text evidence="8">The sequence shown here is derived from an EMBL/GenBank/DDBJ whole genome shotgun (WGS) entry which is preliminary data.</text>
</comment>
<sequence length="624" mass="69411">MPMSAPEHEPTGAQFTKWRPSFHLIAPHGWLNDPCGPGYDPSTRTFHVAYQWNPKGNDWGNISWGRATSSDLVSWNVDAEPCLVPSASYDDKGIFTGCFQPKNLKGEQDGTLTYFYTSVNHIPIHYTLPYSPGCETLSIALSHDAGRTWERYPQNPILSGPPPGLPVTGWRDPYVFSWPSAPEKVRQLHGGKDVLYGLVSGGICDLTPTSFLYAIDPNAPAKWQYIGVLMELVLNFIPSRWSGDFGVNWEVTNLVTLTDDEGISRDFLIMGTEGCMPDNQRAYGDRPTARDRRIRRSQLWMCVKENTGPSASVPMQYAFGGIFDSGLFYAANSFWDPVAEQQVVLGWITEEDLPDDVRKDQGWSGLISLPRAPKLQTIRRVKRARSTAKLGDITSIEAVPDRYGTYTVRTLGVAPDKRIEKLRETAKQSPLSDLTLGVPEESSASDAFVPLTTTRWEVDAEIAVGKNCRQVGLVICHDSEGKYNTTLFWDPLREVFQVDRPNLHNTQFSSSNINHAAEVAPHTLFTSIQQTTQAKKLLNFLSARASTDSETEEPLRIRALFDTSVLEIFVNERTSITTRIYQAGEDGHPACVGLQFFAEPLETCGQDVAAMLLHATVWDGLACP</sequence>
<evidence type="ECO:0000259" key="7">
    <source>
        <dbReference type="Pfam" id="PF08244"/>
    </source>
</evidence>
<evidence type="ECO:0000313" key="9">
    <source>
        <dbReference type="Proteomes" id="UP001610335"/>
    </source>
</evidence>
<dbReference type="PANTHER" id="PTHR42800">
    <property type="entry name" value="EXOINULINASE INUD (AFU_ORTHOLOGUE AFUA_5G00480)"/>
    <property type="match status" value="1"/>
</dbReference>
<dbReference type="InterPro" id="IPR013189">
    <property type="entry name" value="Glyco_hydro_32_C"/>
</dbReference>
<dbReference type="EMBL" id="JBFXLS010000063">
    <property type="protein sequence ID" value="KAL2821459.1"/>
    <property type="molecule type" value="Genomic_DNA"/>
</dbReference>
<comment type="similarity">
    <text evidence="1 5">Belongs to the glycosyl hydrolase 32 family.</text>
</comment>
<evidence type="ECO:0000256" key="3">
    <source>
        <dbReference type="ARBA" id="ARBA00022801"/>
    </source>
</evidence>
<reference evidence="8 9" key="1">
    <citation type="submission" date="2024-07" db="EMBL/GenBank/DDBJ databases">
        <title>Section-level genome sequencing and comparative genomics of Aspergillus sections Usti and Cavernicolus.</title>
        <authorList>
            <consortium name="Lawrence Berkeley National Laboratory"/>
            <person name="Nybo J.L."/>
            <person name="Vesth T.C."/>
            <person name="Theobald S."/>
            <person name="Frisvad J.C."/>
            <person name="Larsen T.O."/>
            <person name="Kjaerboelling I."/>
            <person name="Rothschild-Mancinelli K."/>
            <person name="Lyhne E.K."/>
            <person name="Kogle M.E."/>
            <person name="Barry K."/>
            <person name="Clum A."/>
            <person name="Na H."/>
            <person name="Ledsgaard L."/>
            <person name="Lin J."/>
            <person name="Lipzen A."/>
            <person name="Kuo A."/>
            <person name="Riley R."/>
            <person name="Mondo S."/>
            <person name="LaButti K."/>
            <person name="Haridas S."/>
            <person name="Pangalinan J."/>
            <person name="Salamov A.A."/>
            <person name="Simmons B.A."/>
            <person name="Magnuson J.K."/>
            <person name="Chen J."/>
            <person name="Drula E."/>
            <person name="Henrissat B."/>
            <person name="Wiebenga A."/>
            <person name="Lubbers R.J."/>
            <person name="Gomes A.C."/>
            <person name="Makela M.R."/>
            <person name="Stajich J."/>
            <person name="Grigoriev I.V."/>
            <person name="Mortensen U.H."/>
            <person name="De vries R.P."/>
            <person name="Baker S.E."/>
            <person name="Andersen M.R."/>
        </authorList>
    </citation>
    <scope>NUCLEOTIDE SEQUENCE [LARGE SCALE GENOMIC DNA]</scope>
    <source>
        <strain evidence="8 9">CBS 600.67</strain>
    </source>
</reference>
<dbReference type="InterPro" id="IPR001362">
    <property type="entry name" value="Glyco_hydro_32"/>
</dbReference>
<dbReference type="Pfam" id="PF08244">
    <property type="entry name" value="Glyco_hydro_32C"/>
    <property type="match status" value="1"/>
</dbReference>
<dbReference type="InterPro" id="IPR023296">
    <property type="entry name" value="Glyco_hydro_beta-prop_sf"/>
</dbReference>
<evidence type="ECO:0000256" key="4">
    <source>
        <dbReference type="ARBA" id="ARBA00023295"/>
    </source>
</evidence>
<proteinExistence type="inferred from homology"/>
<protein>
    <submittedName>
        <fullName evidence="8">Glycosyl hydrolase</fullName>
    </submittedName>
</protein>
<dbReference type="GO" id="GO:0016787">
    <property type="term" value="F:hydrolase activity"/>
    <property type="evidence" value="ECO:0007669"/>
    <property type="project" value="UniProtKB-KW"/>
</dbReference>
<dbReference type="PANTHER" id="PTHR42800:SF3">
    <property type="entry name" value="GLYCOSYL HYDROLASE FAMILY 32 N-TERMINAL DOMAIN-CONTAINING PROTEIN"/>
    <property type="match status" value="1"/>
</dbReference>
<evidence type="ECO:0000256" key="1">
    <source>
        <dbReference type="ARBA" id="ARBA00009902"/>
    </source>
</evidence>